<evidence type="ECO:0000313" key="2">
    <source>
        <dbReference type="EMBL" id="RED29683.1"/>
    </source>
</evidence>
<protein>
    <submittedName>
        <fullName evidence="3">Uncharacterized protein</fullName>
    </submittedName>
</protein>
<dbReference type="OrthoDB" id="196483at2"/>
<dbReference type="RefSeq" id="WP_114359533.1">
    <property type="nucleotide sequence ID" value="NZ_QRDT01000018.1"/>
</dbReference>
<keyword evidence="5" id="KW-1185">Reference proteome</keyword>
<sequence length="128" mass="13332">MTALAPINANTCQSCGACCGYSENWPRFTIEDDAALDAIPAALVNARLSGMRCDADRCAALSGTIGQATACTIYPLRPEVCRDCLPGDPECNMARRKFRLPPLPSALAETDQLATSGAGASSDSSSES</sequence>
<evidence type="ECO:0000313" key="5">
    <source>
        <dbReference type="Proteomes" id="UP000256343"/>
    </source>
</evidence>
<dbReference type="InterPro" id="IPR005358">
    <property type="entry name" value="Puta_zinc/iron-chelating_dom"/>
</dbReference>
<dbReference type="EMBL" id="QRDT01000018">
    <property type="protein sequence ID" value="RED29683.1"/>
    <property type="molecule type" value="Genomic_DNA"/>
</dbReference>
<evidence type="ECO:0000313" key="4">
    <source>
        <dbReference type="Proteomes" id="UP000252631"/>
    </source>
</evidence>
<evidence type="ECO:0000256" key="1">
    <source>
        <dbReference type="SAM" id="MobiDB-lite"/>
    </source>
</evidence>
<reference evidence="2 5" key="2">
    <citation type="submission" date="2018-07" db="EMBL/GenBank/DDBJ databases">
        <title>Genomic Encyclopedia of Archaeal and Bacterial Type Strains, Phase II (KMG-II): from individual species to whole genera.</title>
        <authorList>
            <person name="Goeker M."/>
        </authorList>
    </citation>
    <scope>NUCLEOTIDE SEQUENCE [LARGE SCALE GENOMIC DNA]</scope>
    <source>
        <strain evidence="2 5">JA575</strain>
    </source>
</reference>
<feature type="compositionally biased region" description="Low complexity" evidence="1">
    <location>
        <begin position="116"/>
        <end position="128"/>
    </location>
</feature>
<dbReference type="EMBL" id="UFQQ01000018">
    <property type="protein sequence ID" value="SSW92289.1"/>
    <property type="molecule type" value="Genomic_DNA"/>
</dbReference>
<name>A0A336JVN4_9BRAD</name>
<accession>A0A336JVN4</accession>
<dbReference type="Proteomes" id="UP000256343">
    <property type="component" value="Unassembled WGS sequence"/>
</dbReference>
<proteinExistence type="predicted"/>
<dbReference type="Pfam" id="PF03692">
    <property type="entry name" value="CxxCxxCC"/>
    <property type="match status" value="1"/>
</dbReference>
<evidence type="ECO:0000313" key="3">
    <source>
        <dbReference type="EMBL" id="SSW92289.1"/>
    </source>
</evidence>
<dbReference type="Proteomes" id="UP000252631">
    <property type="component" value="Unassembled WGS sequence"/>
</dbReference>
<gene>
    <name evidence="2" type="ORF">BJ125_11842</name>
    <name evidence="3" type="ORF">SAMN05892882_11842</name>
</gene>
<organism evidence="3 4">
    <name type="scientific">Rhodopseudomonas pentothenatexigens</name>
    <dbReference type="NCBI Taxonomy" id="999699"/>
    <lineage>
        <taxon>Bacteria</taxon>
        <taxon>Pseudomonadati</taxon>
        <taxon>Pseudomonadota</taxon>
        <taxon>Alphaproteobacteria</taxon>
        <taxon>Hyphomicrobiales</taxon>
        <taxon>Nitrobacteraceae</taxon>
        <taxon>Rhodopseudomonas</taxon>
    </lineage>
</organism>
<dbReference type="AlphaFoldDB" id="A0A336JVN4"/>
<reference evidence="3 4" key="1">
    <citation type="submission" date="2017-08" db="EMBL/GenBank/DDBJ databases">
        <authorList>
            <person name="de Groot N.N."/>
        </authorList>
    </citation>
    <scope>NUCLEOTIDE SEQUENCE [LARGE SCALE GENOMIC DNA]</scope>
    <source>
        <strain evidence="3 4">JA575</strain>
    </source>
</reference>
<feature type="region of interest" description="Disordered" evidence="1">
    <location>
        <begin position="109"/>
        <end position="128"/>
    </location>
</feature>